<organism evidence="1 2">
    <name type="scientific">Roseateles aquae</name>
    <dbReference type="NCBI Taxonomy" id="3077235"/>
    <lineage>
        <taxon>Bacteria</taxon>
        <taxon>Pseudomonadati</taxon>
        <taxon>Pseudomonadota</taxon>
        <taxon>Betaproteobacteria</taxon>
        <taxon>Burkholderiales</taxon>
        <taxon>Sphaerotilaceae</taxon>
        <taxon>Roseateles</taxon>
    </lineage>
</organism>
<evidence type="ECO:0008006" key="3">
    <source>
        <dbReference type="Google" id="ProtNLM"/>
    </source>
</evidence>
<dbReference type="Proteomes" id="UP001246372">
    <property type="component" value="Unassembled WGS sequence"/>
</dbReference>
<reference evidence="1" key="1">
    <citation type="submission" date="2023-09" db="EMBL/GenBank/DDBJ databases">
        <title>Paucibacter sp. APW11 Genome sequencing and assembly.</title>
        <authorList>
            <person name="Kim I."/>
        </authorList>
    </citation>
    <scope>NUCLEOTIDE SEQUENCE</scope>
    <source>
        <strain evidence="1">APW11</strain>
    </source>
</reference>
<keyword evidence="2" id="KW-1185">Reference proteome</keyword>
<protein>
    <recommendedName>
        <fullName evidence="3">PilN domain-containing protein</fullName>
    </recommendedName>
</protein>
<dbReference type="RefSeq" id="WP_315652132.1">
    <property type="nucleotide sequence ID" value="NZ_JAVXZY010000008.1"/>
</dbReference>
<evidence type="ECO:0000313" key="1">
    <source>
        <dbReference type="EMBL" id="MDT9001251.1"/>
    </source>
</evidence>
<accession>A0ABU3PF89</accession>
<dbReference type="EMBL" id="JAVXZY010000008">
    <property type="protein sequence ID" value="MDT9001251.1"/>
    <property type="molecule type" value="Genomic_DNA"/>
</dbReference>
<evidence type="ECO:0000313" key="2">
    <source>
        <dbReference type="Proteomes" id="UP001246372"/>
    </source>
</evidence>
<comment type="caution">
    <text evidence="1">The sequence shown here is derived from an EMBL/GenBank/DDBJ whole genome shotgun (WGS) entry which is preliminary data.</text>
</comment>
<name>A0ABU3PF89_9BURK</name>
<proteinExistence type="predicted"/>
<sequence>MLRPPAEQEGLRLIACLDGVEGQHWRDEQLVASRWWPRSPDAKLWKQFERDCGVVEGGVTVPMIEQIPLSDDPWATLVSAQSDDGQVQGIEPTVYLVLGLLGSLATVYFGLAEYQLTTAIQSRQSQLAAIERAAKPVFEAREAAVKSAARIQAIDSLSPYPGPLVLMAAIVEALGDVPAEAREWELDGERLRVVLNFPAATLAASTLVDLLEKSGYFADVQGLAMAEPKQLGLVMRVLPLRSGAQTDTLEQQGGVNAAAH</sequence>
<gene>
    <name evidence="1" type="ORF">RQP53_18375</name>
</gene>